<sequence length="389" mass="42079">MAGSGRNLWIAAGLVAVLAIGTATLPTTGWVSGLAVLLGLAGVVLLRGNGWRNGSLLVAAVALAVSLLDVFAGLLAPTAHGMGLVKTFDPWDWLMADPELGYRPRPGDKVQAGAFFDGAPVFRVTYTIDGEGMRLTPPAPAGADTYLFVGDSYMFGQGLADDETLPAQFAKAVDFKVRTANFSAPGYGPNHLVRAFETGRFDHLKDRNLKAVVTWIIPADLSRVTGDESWLGSSPRYAIDDGVPRFTGTFTEHRWSDPLDGLHYLAGQHFPFIAAIGMRQRQDRQVALFSALLLRLQELARDRLGVPLLVLYNWPDEDAPPGRDEPGRTQPALVKILTGLRDRGLSLMSAEKPTWNKELSKLVIPHDGHPSAYANALIAEALKQRLLAP</sequence>
<protein>
    <recommendedName>
        <fullName evidence="4">SGNH/GDSL hydrolase family protein</fullName>
    </recommendedName>
</protein>
<dbReference type="STRING" id="225324.SAMN02745126_06514"/>
<keyword evidence="1" id="KW-0812">Transmembrane</keyword>
<evidence type="ECO:0000256" key="1">
    <source>
        <dbReference type="SAM" id="Phobius"/>
    </source>
</evidence>
<evidence type="ECO:0000313" key="3">
    <source>
        <dbReference type="Proteomes" id="UP000190092"/>
    </source>
</evidence>
<evidence type="ECO:0000313" key="2">
    <source>
        <dbReference type="EMBL" id="SKA41675.1"/>
    </source>
</evidence>
<dbReference type="Proteomes" id="UP000190092">
    <property type="component" value="Unassembled WGS sequence"/>
</dbReference>
<dbReference type="AlphaFoldDB" id="A0A1T4TMG8"/>
<dbReference type="EMBL" id="FUWJ01000022">
    <property type="protein sequence ID" value="SKA41675.1"/>
    <property type="molecule type" value="Genomic_DNA"/>
</dbReference>
<name>A0A1T4TMG8_9HYPH</name>
<feature type="transmembrane region" description="Helical" evidence="1">
    <location>
        <begin position="29"/>
        <end position="48"/>
    </location>
</feature>
<reference evidence="3" key="1">
    <citation type="submission" date="2017-02" db="EMBL/GenBank/DDBJ databases">
        <authorList>
            <person name="Varghese N."/>
            <person name="Submissions S."/>
        </authorList>
    </citation>
    <scope>NUCLEOTIDE SEQUENCE [LARGE SCALE GENOMIC DNA]</scope>
    <source>
        <strain evidence="3">ATCC 27094</strain>
    </source>
</reference>
<feature type="transmembrane region" description="Helical" evidence="1">
    <location>
        <begin position="55"/>
        <end position="76"/>
    </location>
</feature>
<keyword evidence="1" id="KW-1133">Transmembrane helix</keyword>
<evidence type="ECO:0008006" key="4">
    <source>
        <dbReference type="Google" id="ProtNLM"/>
    </source>
</evidence>
<dbReference type="OrthoDB" id="7374791at2"/>
<gene>
    <name evidence="2" type="ORF">SAMN02745126_06514</name>
</gene>
<dbReference type="SUPFAM" id="SSF52266">
    <property type="entry name" value="SGNH hydrolase"/>
    <property type="match status" value="1"/>
</dbReference>
<accession>A0A1T4TMG8</accession>
<proteinExistence type="predicted"/>
<organism evidence="2 3">
    <name type="scientific">Enhydrobacter aerosaccus</name>
    <dbReference type="NCBI Taxonomy" id="225324"/>
    <lineage>
        <taxon>Bacteria</taxon>
        <taxon>Pseudomonadati</taxon>
        <taxon>Pseudomonadota</taxon>
        <taxon>Alphaproteobacteria</taxon>
        <taxon>Hyphomicrobiales</taxon>
        <taxon>Enhydrobacter</taxon>
    </lineage>
</organism>
<keyword evidence="3" id="KW-1185">Reference proteome</keyword>
<keyword evidence="1" id="KW-0472">Membrane</keyword>
<dbReference type="RefSeq" id="WP_085938244.1">
    <property type="nucleotide sequence ID" value="NZ_FUWJ01000022.1"/>
</dbReference>